<evidence type="ECO:0000256" key="1">
    <source>
        <dbReference type="ARBA" id="ARBA00022898"/>
    </source>
</evidence>
<dbReference type="InterPro" id="IPR011078">
    <property type="entry name" value="PyrdxlP_homeostasis"/>
</dbReference>
<accession>A0A2S4K0J4</accession>
<keyword evidence="1 2" id="KW-0663">Pyridoxal phosphate</keyword>
<dbReference type="OrthoDB" id="9804072at2"/>
<reference evidence="7" key="1">
    <citation type="submission" date="2015-12" db="EMBL/GenBank/DDBJ databases">
        <authorList>
            <person name="Lodha T.D."/>
            <person name="Chintalapati S."/>
            <person name="Chintalapati V.R."/>
            <person name="Sravanthi T."/>
        </authorList>
    </citation>
    <scope>NUCLEOTIDE SEQUENCE [LARGE SCALE GENOMIC DNA]</scope>
    <source>
        <strain evidence="7">JC133</strain>
    </source>
</reference>
<evidence type="ECO:0000313" key="6">
    <source>
        <dbReference type="EMBL" id="POR05292.1"/>
    </source>
</evidence>
<dbReference type="CDD" id="cd00635">
    <property type="entry name" value="PLPDE_III_YBL036c_like"/>
    <property type="match status" value="1"/>
</dbReference>
<dbReference type="Pfam" id="PF01168">
    <property type="entry name" value="Ala_racemase_N"/>
    <property type="match status" value="1"/>
</dbReference>
<comment type="similarity">
    <text evidence="2 4">Belongs to the pyridoxal phosphate-binding protein YggS/PROSC family.</text>
</comment>
<name>A0A2S4K0J4_9SPIO</name>
<dbReference type="Proteomes" id="UP000237350">
    <property type="component" value="Unassembled WGS sequence"/>
</dbReference>
<dbReference type="AlphaFoldDB" id="A0A2S4K0J4"/>
<dbReference type="PANTHER" id="PTHR10146">
    <property type="entry name" value="PROLINE SYNTHETASE CO-TRANSCRIBED BACTERIAL HOMOLOG PROTEIN"/>
    <property type="match status" value="1"/>
</dbReference>
<dbReference type="PIRSF" id="PIRSF004848">
    <property type="entry name" value="YBL036c_PLPDEIII"/>
    <property type="match status" value="1"/>
</dbReference>
<dbReference type="GO" id="GO:0030170">
    <property type="term" value="F:pyridoxal phosphate binding"/>
    <property type="evidence" value="ECO:0007669"/>
    <property type="project" value="UniProtKB-UniRule"/>
</dbReference>
<proteinExistence type="inferred from homology"/>
<dbReference type="EMBL" id="LPWH01000004">
    <property type="protein sequence ID" value="POR05292.1"/>
    <property type="molecule type" value="Genomic_DNA"/>
</dbReference>
<dbReference type="NCBIfam" id="TIGR00044">
    <property type="entry name" value="YggS family pyridoxal phosphate-dependent enzyme"/>
    <property type="match status" value="1"/>
</dbReference>
<organism evidence="6 7">
    <name type="scientific">Alkalispirochaeta sphaeroplastigenens</name>
    <dbReference type="NCBI Taxonomy" id="1187066"/>
    <lineage>
        <taxon>Bacteria</taxon>
        <taxon>Pseudomonadati</taxon>
        <taxon>Spirochaetota</taxon>
        <taxon>Spirochaetia</taxon>
        <taxon>Spirochaetales</taxon>
        <taxon>Spirochaetaceae</taxon>
        <taxon>Alkalispirochaeta</taxon>
    </lineage>
</organism>
<keyword evidence="7" id="KW-1185">Reference proteome</keyword>
<evidence type="ECO:0000256" key="3">
    <source>
        <dbReference type="PIRSR" id="PIRSR004848-1"/>
    </source>
</evidence>
<comment type="caution">
    <text evidence="6">The sequence shown here is derived from an EMBL/GenBank/DDBJ whole genome shotgun (WGS) entry which is preliminary data.</text>
</comment>
<dbReference type="HAMAP" id="MF_02087">
    <property type="entry name" value="PLP_homeostasis"/>
    <property type="match status" value="1"/>
</dbReference>
<dbReference type="InterPro" id="IPR001608">
    <property type="entry name" value="Ala_racemase_N"/>
</dbReference>
<comment type="function">
    <text evidence="2">Pyridoxal 5'-phosphate (PLP)-binding protein, which is involved in PLP homeostasis.</text>
</comment>
<comment type="cofactor">
    <cofactor evidence="3">
        <name>pyridoxal 5'-phosphate</name>
        <dbReference type="ChEBI" id="CHEBI:597326"/>
    </cofactor>
</comment>
<dbReference type="SUPFAM" id="SSF51419">
    <property type="entry name" value="PLP-binding barrel"/>
    <property type="match status" value="1"/>
</dbReference>
<dbReference type="PANTHER" id="PTHR10146:SF14">
    <property type="entry name" value="PYRIDOXAL PHOSPHATE HOMEOSTASIS PROTEIN"/>
    <property type="match status" value="1"/>
</dbReference>
<feature type="domain" description="Alanine racemase N-terminal" evidence="5">
    <location>
        <begin position="40"/>
        <end position="238"/>
    </location>
</feature>
<evidence type="ECO:0000313" key="7">
    <source>
        <dbReference type="Proteomes" id="UP000237350"/>
    </source>
</evidence>
<dbReference type="RefSeq" id="WP_103679286.1">
    <property type="nucleotide sequence ID" value="NZ_LPWH01000004.1"/>
</dbReference>
<feature type="modified residue" description="N6-(pyridoxal phosphate)lysine" evidence="2 3">
    <location>
        <position position="48"/>
    </location>
</feature>
<evidence type="ECO:0000256" key="2">
    <source>
        <dbReference type="HAMAP-Rule" id="MF_02087"/>
    </source>
</evidence>
<evidence type="ECO:0000259" key="5">
    <source>
        <dbReference type="Pfam" id="PF01168"/>
    </source>
</evidence>
<gene>
    <name evidence="6" type="ORF">AU468_02040</name>
</gene>
<dbReference type="InterPro" id="IPR029066">
    <property type="entry name" value="PLP-binding_barrel"/>
</dbReference>
<protein>
    <recommendedName>
        <fullName evidence="2">Pyridoxal phosphate homeostasis protein</fullName>
        <shortName evidence="2">PLP homeostasis protein</shortName>
    </recommendedName>
</protein>
<dbReference type="Gene3D" id="3.20.20.10">
    <property type="entry name" value="Alanine racemase"/>
    <property type="match status" value="1"/>
</dbReference>
<sequence>MSIPADTPADSPVDGLAQNLARVEERIHSACLRAGRSRDSLRLMAVSKHQPPELLKEAVRLGLRLFGESRVQETMARHEVFPASAEVHLIGHLQRNKARDAARLYQAVQSLDAVRTVEALSARLHEEGRQISAFLEVNTSGEEAKAGVRSYDELLQVALAVEASSSLTLQGLMTIAPYTSREESLRRAFSRLRNDRDRLEGELGRSLPELSMGMSGDLEWAILEGSTIVRVGTALFGSRLP</sequence>
<evidence type="ECO:0000256" key="4">
    <source>
        <dbReference type="RuleBase" id="RU004514"/>
    </source>
</evidence>